<gene>
    <name evidence="1" type="ORF">IC007_2389</name>
</gene>
<dbReference type="RefSeq" id="WP_149565013.1">
    <property type="nucleotide sequence ID" value="NZ_AP018930.1"/>
</dbReference>
<sequence>MILGTLGSDKMVTTVNAILSEVFTEVFPSEVRIYTEDDPSFDYSKIKDFLRVLNVDADVKVVRVGKGISRWKDVISKESLDVADVTPGRKYMALALHNYSNSGQVRYVYLENERKGYRPFGYTPFHEIKVVDLRQGTEVKMKAIKTRGSPSEVNLNYTGLRMTLNMLSLLGEVKLDYTSDEKAEEFCKSWSGEVKFKEESEMANARGRLIADTNVYMSMGPRLLYFGDKVLPSSSTYAELLSRTDSTQKMSPELTRFHLGMYAFRLVHDKVPDPSKKFGDVPLINEAKYLKSEMSEEVTLVTGDSGVMRSARSKGLNVIYLHDREKGKVDFTSKALCLSAFTKVDVNVNGDTFLNVRDWQFETSKVRSLKQDYNYAYLSYLLTKKE</sequence>
<dbReference type="Proteomes" id="UP000325030">
    <property type="component" value="Chromosome"/>
</dbReference>
<reference evidence="2" key="1">
    <citation type="submission" date="2018-09" db="EMBL/GenBank/DDBJ databases">
        <title>Complete Genome Sequencing of Sulfolobus sp. JCM 16834.</title>
        <authorList>
            <person name="Kato S."/>
            <person name="Itoh T."/>
            <person name="Ohkuma M."/>
        </authorList>
    </citation>
    <scope>NUCLEOTIDE SEQUENCE [LARGE SCALE GENOMIC DNA]</scope>
    <source>
        <strain evidence="2">IC-007</strain>
    </source>
</reference>
<dbReference type="EMBL" id="AP018930">
    <property type="protein sequence ID" value="BBG27834.1"/>
    <property type="molecule type" value="Genomic_DNA"/>
</dbReference>
<dbReference type="AlphaFoldDB" id="A0A510E5Q4"/>
<proteinExistence type="predicted"/>
<name>A0A510E5Q4_9CREN</name>
<evidence type="ECO:0000313" key="2">
    <source>
        <dbReference type="Proteomes" id="UP000325030"/>
    </source>
</evidence>
<protein>
    <submittedName>
        <fullName evidence="1">Uncharacterized protein</fullName>
    </submittedName>
</protein>
<dbReference type="GeneID" id="41718691"/>
<evidence type="ECO:0000313" key="1">
    <source>
        <dbReference type="EMBL" id="BBG27834.1"/>
    </source>
</evidence>
<accession>A0A510E5Q4</accession>
<organism evidence="1 2">
    <name type="scientific">Sulfuracidifex tepidarius</name>
    <dbReference type="NCBI Taxonomy" id="1294262"/>
    <lineage>
        <taxon>Archaea</taxon>
        <taxon>Thermoproteota</taxon>
        <taxon>Thermoprotei</taxon>
        <taxon>Sulfolobales</taxon>
        <taxon>Sulfolobaceae</taxon>
        <taxon>Sulfuracidifex</taxon>
    </lineage>
</organism>